<dbReference type="Proteomes" id="UP000432516">
    <property type="component" value="Unassembled WGS sequence"/>
</dbReference>
<feature type="non-terminal residue" evidence="5">
    <location>
        <position position="1"/>
    </location>
</feature>
<organism evidence="5 6">
    <name type="scientific">Parabacteroides distasonis</name>
    <dbReference type="NCBI Taxonomy" id="823"/>
    <lineage>
        <taxon>Bacteria</taxon>
        <taxon>Pseudomonadati</taxon>
        <taxon>Bacteroidota</taxon>
        <taxon>Bacteroidia</taxon>
        <taxon>Bacteroidales</taxon>
        <taxon>Tannerellaceae</taxon>
        <taxon>Parabacteroides</taxon>
    </lineage>
</organism>
<keyword evidence="3" id="KW-0680">Restriction system</keyword>
<dbReference type="AlphaFoldDB" id="A0A7K0I4W3"/>
<keyword evidence="1 5" id="KW-0489">Methyltransferase</keyword>
<evidence type="ECO:0000256" key="1">
    <source>
        <dbReference type="ARBA" id="ARBA00022603"/>
    </source>
</evidence>
<dbReference type="InterPro" id="IPR029063">
    <property type="entry name" value="SAM-dependent_MTases_sf"/>
</dbReference>
<evidence type="ECO:0000313" key="6">
    <source>
        <dbReference type="Proteomes" id="UP000432516"/>
    </source>
</evidence>
<dbReference type="Pfam" id="PF00145">
    <property type="entry name" value="DNA_methylase"/>
    <property type="match status" value="1"/>
</dbReference>
<gene>
    <name evidence="5" type="ORF">GKD68_23780</name>
</gene>
<dbReference type="EMBL" id="WKNE01000144">
    <property type="protein sequence ID" value="MRZ57699.1"/>
    <property type="molecule type" value="Genomic_DNA"/>
</dbReference>
<evidence type="ECO:0000313" key="5">
    <source>
        <dbReference type="EMBL" id="MRZ57699.1"/>
    </source>
</evidence>
<evidence type="ECO:0000256" key="2">
    <source>
        <dbReference type="ARBA" id="ARBA00022679"/>
    </source>
</evidence>
<dbReference type="Gene3D" id="3.90.120.10">
    <property type="entry name" value="DNA Methylase, subunit A, domain 2"/>
    <property type="match status" value="1"/>
</dbReference>
<proteinExistence type="predicted"/>
<evidence type="ECO:0000256" key="4">
    <source>
        <dbReference type="ARBA" id="ARBA00047422"/>
    </source>
</evidence>
<accession>A0A7K0I4W3</accession>
<dbReference type="GO" id="GO:0009307">
    <property type="term" value="P:DNA restriction-modification system"/>
    <property type="evidence" value="ECO:0007669"/>
    <property type="project" value="UniProtKB-KW"/>
</dbReference>
<dbReference type="GO" id="GO:0003886">
    <property type="term" value="F:DNA (cytosine-5-)-methyltransferase activity"/>
    <property type="evidence" value="ECO:0007669"/>
    <property type="project" value="UniProtKB-EC"/>
</dbReference>
<reference evidence="5 6" key="1">
    <citation type="journal article" date="2019" name="Nat. Med.">
        <title>A library of human gut bacterial isolates paired with longitudinal multiomics data enables mechanistic microbiome research.</title>
        <authorList>
            <person name="Poyet M."/>
            <person name="Groussin M."/>
            <person name="Gibbons S.M."/>
            <person name="Avila-Pacheco J."/>
            <person name="Jiang X."/>
            <person name="Kearney S.M."/>
            <person name="Perrotta A.R."/>
            <person name="Berdy B."/>
            <person name="Zhao S."/>
            <person name="Lieberman T.D."/>
            <person name="Swanson P.K."/>
            <person name="Smith M."/>
            <person name="Roesemann S."/>
            <person name="Alexander J.E."/>
            <person name="Rich S.A."/>
            <person name="Livny J."/>
            <person name="Vlamakis H."/>
            <person name="Clish C."/>
            <person name="Bullock K."/>
            <person name="Deik A."/>
            <person name="Scott J."/>
            <person name="Pierce K.A."/>
            <person name="Xavier R.J."/>
            <person name="Alm E.J."/>
        </authorList>
    </citation>
    <scope>NUCLEOTIDE SEQUENCE [LARGE SCALE GENOMIC DNA]</scope>
    <source>
        <strain evidence="5 6">BIOML-A2</strain>
    </source>
</reference>
<sequence>PKNIDINDCTYRMLFPHEVQAAMAFESDYIVCGTGKDKVKQLGNAVTPPAMEWLLERGMATFN</sequence>
<keyword evidence="2 5" id="KW-0808">Transferase</keyword>
<evidence type="ECO:0000256" key="3">
    <source>
        <dbReference type="ARBA" id="ARBA00022747"/>
    </source>
</evidence>
<dbReference type="GO" id="GO:0032259">
    <property type="term" value="P:methylation"/>
    <property type="evidence" value="ECO:0007669"/>
    <property type="project" value="UniProtKB-KW"/>
</dbReference>
<dbReference type="SUPFAM" id="SSF53335">
    <property type="entry name" value="S-adenosyl-L-methionine-dependent methyltransferases"/>
    <property type="match status" value="1"/>
</dbReference>
<dbReference type="RefSeq" id="WP_173011883.1">
    <property type="nucleotide sequence ID" value="NZ_WKNE01000144.1"/>
</dbReference>
<name>A0A7K0I4W3_PARDI</name>
<comment type="catalytic activity">
    <reaction evidence="4">
        <text>a 2'-deoxycytidine in DNA + S-adenosyl-L-methionine = a 5-methyl-2'-deoxycytidine in DNA + S-adenosyl-L-homocysteine + H(+)</text>
        <dbReference type="Rhea" id="RHEA:13681"/>
        <dbReference type="Rhea" id="RHEA-COMP:11369"/>
        <dbReference type="Rhea" id="RHEA-COMP:11370"/>
        <dbReference type="ChEBI" id="CHEBI:15378"/>
        <dbReference type="ChEBI" id="CHEBI:57856"/>
        <dbReference type="ChEBI" id="CHEBI:59789"/>
        <dbReference type="ChEBI" id="CHEBI:85452"/>
        <dbReference type="ChEBI" id="CHEBI:85454"/>
        <dbReference type="EC" id="2.1.1.37"/>
    </reaction>
</comment>
<comment type="caution">
    <text evidence="5">The sequence shown here is derived from an EMBL/GenBank/DDBJ whole genome shotgun (WGS) entry which is preliminary data.</text>
</comment>
<protein>
    <submittedName>
        <fullName evidence="5">DNA cytosine methyltransferase</fullName>
    </submittedName>
</protein>
<dbReference type="InterPro" id="IPR001525">
    <property type="entry name" value="C5_MeTfrase"/>
</dbReference>